<dbReference type="InterPro" id="IPR000198">
    <property type="entry name" value="RhoGAP_dom"/>
</dbReference>
<feature type="region of interest" description="Disordered" evidence="2">
    <location>
        <begin position="1"/>
        <end position="102"/>
    </location>
</feature>
<dbReference type="CDD" id="cd00159">
    <property type="entry name" value="RhoGAP"/>
    <property type="match status" value="1"/>
</dbReference>
<sequence>MSSFMGWKKNSNSGGTPGASPTSSSPLNSTISNANSVSGLGPLGSTNNTSTSSLSTFQPIQIVNSNNNSPPLSSSSTPNSMTSTPSSQPSTPNNYSNDTIGKSSSAAGASSFIDTSQFNNNYVSNVFGGRPIDPNTEFGSSILNKFSKYLLNKGFNTDGIFKHHPELENEIQNVKKNLIKDLSIGDMEQASLSTLTQNPLVIGELMKQYLAKLPEPLFSYQLYDSFLLTHSILSPTDRIWAYRFLLLYLPVGFRGAIKSVLGLLTKIHQCSESSKMNSESLAKIFSPVFLRPEEDMYYMKSDQSTLEEIVKLWIEEFDLISKPPTNPNPNSKVTILSSANSLSQFQQQAFQHSSLPNISALSSNLIGQQFQQQLQQQQQQQNSHPTIGMNKVSASSSNLQLNLQTPKSPKLLLPTIPKDDQQQMTIVKQKPILSSNNKPTPTSTPTLAPQPPTNSVTNTITSSLLDNGGNITPNSSPSINKRLSLSGGLALSPPGASLSEQEVEEKVRKIKVSIDSVVSEQALLQIRNLLKSIEKEFNYNHIIKFSSIIRDAKKHMNESSEKQLSLTKTNIREFIQEYPKPLSYNLLVSSIPKLDTTNFTEQEKKANDLKRASQVAADEISDYIYYYKLKISTFQLKEQVISTAQILSKLKSILESPPPSLPTGSSWSDFENSQTNQSPNSSPLMSRLKISNSSGNVTPPQTQPPPTENQISADKATIRIIEVCSQEIKSRFETMRTNLERVDINGAFEIGKHSRNVKAVLNDIYVQCKLTPPPDIKALPPGEDQLTTLRRALPPLFDRFITQVDELTQHVFNNKASPEEITIIVDKLLFINRSLSM</sequence>
<keyword evidence="5" id="KW-1185">Reference proteome</keyword>
<name>A0AAN7YTW3_9MYCE</name>
<dbReference type="SUPFAM" id="SSF48350">
    <property type="entry name" value="GTPase activation domain, GAP"/>
    <property type="match status" value="1"/>
</dbReference>
<dbReference type="PANTHER" id="PTHR46075:SF2">
    <property type="entry name" value="RHO GTPASE ACTIVATING PROTEIN AT 5A, ISOFORM A"/>
    <property type="match status" value="1"/>
</dbReference>
<dbReference type="GO" id="GO:0005096">
    <property type="term" value="F:GTPase activator activity"/>
    <property type="evidence" value="ECO:0007669"/>
    <property type="project" value="UniProtKB-KW"/>
</dbReference>
<evidence type="ECO:0000313" key="4">
    <source>
        <dbReference type="EMBL" id="KAK5578616.1"/>
    </source>
</evidence>
<accession>A0AAN7YTW3</accession>
<feature type="region of interest" description="Disordered" evidence="2">
    <location>
        <begin position="374"/>
        <end position="398"/>
    </location>
</feature>
<feature type="region of interest" description="Disordered" evidence="2">
    <location>
        <begin position="657"/>
        <end position="712"/>
    </location>
</feature>
<feature type="compositionally biased region" description="Low complexity" evidence="2">
    <location>
        <begin position="10"/>
        <end position="26"/>
    </location>
</feature>
<feature type="compositionally biased region" description="Low complexity" evidence="2">
    <location>
        <begin position="672"/>
        <end position="683"/>
    </location>
</feature>
<dbReference type="EMBL" id="JAVFKY010000003">
    <property type="protein sequence ID" value="KAK5578616.1"/>
    <property type="molecule type" value="Genomic_DNA"/>
</dbReference>
<dbReference type="InterPro" id="IPR008936">
    <property type="entry name" value="Rho_GTPase_activation_prot"/>
</dbReference>
<proteinExistence type="predicted"/>
<evidence type="ECO:0000259" key="3">
    <source>
        <dbReference type="PROSITE" id="PS50238"/>
    </source>
</evidence>
<dbReference type="InterPro" id="IPR051854">
    <property type="entry name" value="Rho-type_GAP"/>
</dbReference>
<dbReference type="Gene3D" id="1.10.555.10">
    <property type="entry name" value="Rho GTPase activation protein"/>
    <property type="match status" value="1"/>
</dbReference>
<evidence type="ECO:0000313" key="5">
    <source>
        <dbReference type="Proteomes" id="UP001344447"/>
    </source>
</evidence>
<reference evidence="4 5" key="1">
    <citation type="submission" date="2023-11" db="EMBL/GenBank/DDBJ databases">
        <title>Dfirmibasis_genome.</title>
        <authorList>
            <person name="Edelbroek B."/>
            <person name="Kjellin J."/>
            <person name="Jerlstrom-Hultqvist J."/>
            <person name="Soderbom F."/>
        </authorList>
    </citation>
    <scope>NUCLEOTIDE SEQUENCE [LARGE SCALE GENOMIC DNA]</scope>
    <source>
        <strain evidence="4 5">TNS-C-14</strain>
    </source>
</reference>
<feature type="compositionally biased region" description="Polar residues" evidence="2">
    <location>
        <begin position="27"/>
        <end position="38"/>
    </location>
</feature>
<feature type="compositionally biased region" description="Low complexity" evidence="2">
    <location>
        <begin position="64"/>
        <end position="102"/>
    </location>
</feature>
<dbReference type="PANTHER" id="PTHR46075">
    <property type="entry name" value="CHIMERIN FAMILY MEMBER"/>
    <property type="match status" value="1"/>
</dbReference>
<protein>
    <recommendedName>
        <fullName evidence="3">Rho-GAP domain-containing protein</fullName>
    </recommendedName>
</protein>
<evidence type="ECO:0000256" key="2">
    <source>
        <dbReference type="SAM" id="MobiDB-lite"/>
    </source>
</evidence>
<keyword evidence="1" id="KW-0343">GTPase activation</keyword>
<dbReference type="Pfam" id="PF00620">
    <property type="entry name" value="RhoGAP"/>
    <property type="match status" value="1"/>
</dbReference>
<organism evidence="4 5">
    <name type="scientific">Dictyostelium firmibasis</name>
    <dbReference type="NCBI Taxonomy" id="79012"/>
    <lineage>
        <taxon>Eukaryota</taxon>
        <taxon>Amoebozoa</taxon>
        <taxon>Evosea</taxon>
        <taxon>Eumycetozoa</taxon>
        <taxon>Dictyostelia</taxon>
        <taxon>Dictyosteliales</taxon>
        <taxon>Dictyosteliaceae</taxon>
        <taxon>Dictyostelium</taxon>
    </lineage>
</organism>
<feature type="compositionally biased region" description="Low complexity" evidence="2">
    <location>
        <begin position="434"/>
        <end position="446"/>
    </location>
</feature>
<feature type="region of interest" description="Disordered" evidence="2">
    <location>
        <begin position="428"/>
        <end position="454"/>
    </location>
</feature>
<gene>
    <name evidence="4" type="ORF">RB653_008288</name>
</gene>
<evidence type="ECO:0000256" key="1">
    <source>
        <dbReference type="ARBA" id="ARBA00022468"/>
    </source>
</evidence>
<dbReference type="Proteomes" id="UP001344447">
    <property type="component" value="Unassembled WGS sequence"/>
</dbReference>
<feature type="domain" description="Rho-GAP" evidence="3">
    <location>
        <begin position="130"/>
        <end position="321"/>
    </location>
</feature>
<dbReference type="SMART" id="SM00324">
    <property type="entry name" value="RhoGAP"/>
    <property type="match status" value="1"/>
</dbReference>
<dbReference type="GO" id="GO:0007165">
    <property type="term" value="P:signal transduction"/>
    <property type="evidence" value="ECO:0007669"/>
    <property type="project" value="InterPro"/>
</dbReference>
<feature type="compositionally biased region" description="Polar residues" evidence="2">
    <location>
        <begin position="662"/>
        <end position="671"/>
    </location>
</feature>
<dbReference type="AlphaFoldDB" id="A0AAN7YTW3"/>
<feature type="compositionally biased region" description="Low complexity" evidence="2">
    <location>
        <begin position="45"/>
        <end position="56"/>
    </location>
</feature>
<comment type="caution">
    <text evidence="4">The sequence shown here is derived from an EMBL/GenBank/DDBJ whole genome shotgun (WGS) entry which is preliminary data.</text>
</comment>
<dbReference type="PROSITE" id="PS50238">
    <property type="entry name" value="RHOGAP"/>
    <property type="match status" value="1"/>
</dbReference>